<gene>
    <name evidence="1" type="ORF">QAD02_003364</name>
</gene>
<accession>A0ACC2NRE1</accession>
<evidence type="ECO:0000313" key="2">
    <source>
        <dbReference type="Proteomes" id="UP001239111"/>
    </source>
</evidence>
<comment type="caution">
    <text evidence="1">The sequence shown here is derived from an EMBL/GenBank/DDBJ whole genome shotgun (WGS) entry which is preliminary data.</text>
</comment>
<keyword evidence="2" id="KW-1185">Reference proteome</keyword>
<protein>
    <submittedName>
        <fullName evidence="1">Uncharacterized protein</fullName>
    </submittedName>
</protein>
<evidence type="ECO:0000313" key="1">
    <source>
        <dbReference type="EMBL" id="KAJ8672105.1"/>
    </source>
</evidence>
<sequence length="128" mass="14704">MIQLFVWKNKAQLILRRPFYLGNDTSWAVYCFIYTEKIFNRNLLKRHSGKYRFHDWIITKNSGSGWTVENPPDGTPPLEDAELNGAQHCFASSRDSCSKNQVVELLEEGVTGYLLDVIQPPIRVSSEP</sequence>
<dbReference type="EMBL" id="CM056743">
    <property type="protein sequence ID" value="KAJ8672105.1"/>
    <property type="molecule type" value="Genomic_DNA"/>
</dbReference>
<proteinExistence type="predicted"/>
<reference evidence="1" key="1">
    <citation type="submission" date="2023-04" db="EMBL/GenBank/DDBJ databases">
        <title>A chromosome-level genome assembly of the parasitoid wasp Eretmocerus hayati.</title>
        <authorList>
            <person name="Zhong Y."/>
            <person name="Liu S."/>
            <person name="Liu Y."/>
        </authorList>
    </citation>
    <scope>NUCLEOTIDE SEQUENCE</scope>
    <source>
        <strain evidence="1">ZJU_SS_LIU_2023</strain>
    </source>
</reference>
<dbReference type="Proteomes" id="UP001239111">
    <property type="component" value="Chromosome 3"/>
</dbReference>
<name>A0ACC2NRE1_9HYME</name>
<organism evidence="1 2">
    <name type="scientific">Eretmocerus hayati</name>
    <dbReference type="NCBI Taxonomy" id="131215"/>
    <lineage>
        <taxon>Eukaryota</taxon>
        <taxon>Metazoa</taxon>
        <taxon>Ecdysozoa</taxon>
        <taxon>Arthropoda</taxon>
        <taxon>Hexapoda</taxon>
        <taxon>Insecta</taxon>
        <taxon>Pterygota</taxon>
        <taxon>Neoptera</taxon>
        <taxon>Endopterygota</taxon>
        <taxon>Hymenoptera</taxon>
        <taxon>Apocrita</taxon>
        <taxon>Proctotrupomorpha</taxon>
        <taxon>Chalcidoidea</taxon>
        <taxon>Aphelinidae</taxon>
        <taxon>Aphelininae</taxon>
        <taxon>Eretmocerus</taxon>
    </lineage>
</organism>